<dbReference type="EMBL" id="JAAEBW010000006">
    <property type="protein sequence ID" value="MBM1196103.1"/>
    <property type="molecule type" value="Genomic_DNA"/>
</dbReference>
<gene>
    <name evidence="3" type="ORF">GYN02_13085</name>
</gene>
<dbReference type="RefSeq" id="WP_203303081.1">
    <property type="nucleotide sequence ID" value="NZ_JAAEBW010000006.1"/>
</dbReference>
<dbReference type="CDD" id="cd20708">
    <property type="entry name" value="MIX_IV"/>
    <property type="match status" value="1"/>
</dbReference>
<proteinExistence type="predicted"/>
<dbReference type="Proteomes" id="UP000809529">
    <property type="component" value="Unassembled WGS sequence"/>
</dbReference>
<sequence>MSARRPNPNHIDLSRSDAKTALGVCPLRKPRVQLLPLRYGRVERLDPASALTMPYRLVSRPLGIRQLRDGWLYVIDNTSGYLHEYRVLEGQVTQIMWQGSEASQDQRDGVFAQHALLFERSTTLHMAYSELQWTAHKCSRMIDSRNERDHFMQHVDLSTAHCATGGQHLLTEAQAQQWLAEVAEQPGTDVTVEGQDPQESEDYAWEDQPHFQKRHIGAVKGQMLAAYEHDHLYLLFNDTLGVMRDLAQEQDLVVSWIDTWVAKERQELKYLVGSYIETLMVLSDGNAVSTGVDKRLFEKTSPAQREAIYAYLNARNTYRGLSPEKATYPGHGLDAQTRGVRQSLNDKKQAMHDALGEALHDELQDDIETLQDHSDATLQGRGLGARGIHDLVRHREMTAYLEAERVHIKRWTARLDRITEDRTQLLIRGDLHRSLWYFDPKVDEQLHAALVAEHNCVRDLCRTDESLEAVGEYLHTHPYYILPAFGSRLDWTFLSSKAADLVKWLDQARTAQDSIAQSHVRVQQLNTLMGQHWANTLDLDPQARQSSQLVQAAYAPAAALRLERWLVTLQASVNGPALKAHLDAFDSTTNRAHRLAGLMALQHEGATLRIASAQDVQQFNLRLTNLQVLLKNEDTYKYNRSVANKNSQYRHSTDIQRQTARQQAEHYHRLLLDAREQRVALVKTIQNSLTLTSTQPAGFIGLQLNLNPQQQAYLNEEINRLRSGIKGGYGEGNAGATVFKSGWLPLGLMLWQAYSLGEAWGAWKKKFTAGSLSARDNLILGGAISGAAATGLSVYQNVHVGLVERSFRSVQRTSGGESGMLLAVKIGKLGLILGGFISALALVGVLVVTINNFNKWVGAIRTGNAGEKAGAYLALVGDIGNVAASAASAINVSTELILVVASLDRGGRAVSQAWVLGGSRFFKRSAALTPWGLLFMAAGFWGEAIYNYHSLDSHQRWLTNCYWGVDNKNWDWPAHAQCLAEATLRPVITDLGLTQPLDKLGRFER</sequence>
<evidence type="ECO:0000313" key="3">
    <source>
        <dbReference type="EMBL" id="MBM1196103.1"/>
    </source>
</evidence>
<protein>
    <recommendedName>
        <fullName evidence="2">Toxin VasX N-terminal region domain-containing protein</fullName>
    </recommendedName>
</protein>
<comment type="caution">
    <text evidence="3">The sequence shown here is derived from an EMBL/GenBank/DDBJ whole genome shotgun (WGS) entry which is preliminary data.</text>
</comment>
<name>A0ABS1ZJE0_9PSED</name>
<dbReference type="InterPro" id="IPR046864">
    <property type="entry name" value="VasX_N"/>
</dbReference>
<evidence type="ECO:0000313" key="4">
    <source>
        <dbReference type="Proteomes" id="UP000809529"/>
    </source>
</evidence>
<accession>A0ABS1ZJE0</accession>
<keyword evidence="4" id="KW-1185">Reference proteome</keyword>
<feature type="domain" description="Toxin VasX N-terminal region" evidence="2">
    <location>
        <begin position="25"/>
        <end position="162"/>
    </location>
</feature>
<reference evidence="3 4" key="1">
    <citation type="submission" date="2020-01" db="EMBL/GenBank/DDBJ databases">
        <title>Comparative genomics of meat spoilage bacteria.</title>
        <authorList>
            <person name="Hilgarth M."/>
            <person name="Vogel R.F."/>
        </authorList>
    </citation>
    <scope>NUCLEOTIDE SEQUENCE [LARGE SCALE GENOMIC DNA]</scope>
    <source>
        <strain evidence="3 4">TMW2.2077</strain>
    </source>
</reference>
<organism evidence="3 4">
    <name type="scientific">Pseudomonas weihenstephanensis</name>
    <dbReference type="NCBI Taxonomy" id="1608994"/>
    <lineage>
        <taxon>Bacteria</taxon>
        <taxon>Pseudomonadati</taxon>
        <taxon>Pseudomonadota</taxon>
        <taxon>Gammaproteobacteria</taxon>
        <taxon>Pseudomonadales</taxon>
        <taxon>Pseudomonadaceae</taxon>
        <taxon>Pseudomonas</taxon>
    </lineage>
</organism>
<keyword evidence="1" id="KW-1133">Transmembrane helix</keyword>
<feature type="transmembrane region" description="Helical" evidence="1">
    <location>
        <begin position="829"/>
        <end position="851"/>
    </location>
</feature>
<evidence type="ECO:0000259" key="2">
    <source>
        <dbReference type="Pfam" id="PF20249"/>
    </source>
</evidence>
<dbReference type="Pfam" id="PF20249">
    <property type="entry name" value="VasX_N"/>
    <property type="match status" value="1"/>
</dbReference>
<keyword evidence="1" id="KW-0472">Membrane</keyword>
<keyword evidence="1" id="KW-0812">Transmembrane</keyword>
<evidence type="ECO:0000256" key="1">
    <source>
        <dbReference type="SAM" id="Phobius"/>
    </source>
</evidence>